<accession>A0A9P5YFM8</accession>
<evidence type="ECO:0000256" key="1">
    <source>
        <dbReference type="ARBA" id="ARBA00001962"/>
    </source>
</evidence>
<evidence type="ECO:0000256" key="2">
    <source>
        <dbReference type="ARBA" id="ARBA00009303"/>
    </source>
</evidence>
<dbReference type="InterPro" id="IPR033909">
    <property type="entry name" value="RNR_small"/>
</dbReference>
<gene>
    <name evidence="9" type="ORF">BDZ94DRAFT_1279553</name>
</gene>
<feature type="region of interest" description="Disordered" evidence="8">
    <location>
        <begin position="31"/>
        <end position="55"/>
    </location>
</feature>
<dbReference type="InterPro" id="IPR030475">
    <property type="entry name" value="RNR_small_AS"/>
</dbReference>
<organism evidence="9 10">
    <name type="scientific">Collybia nuda</name>
    <dbReference type="NCBI Taxonomy" id="64659"/>
    <lineage>
        <taxon>Eukaryota</taxon>
        <taxon>Fungi</taxon>
        <taxon>Dikarya</taxon>
        <taxon>Basidiomycota</taxon>
        <taxon>Agaricomycotina</taxon>
        <taxon>Agaricomycetes</taxon>
        <taxon>Agaricomycetidae</taxon>
        <taxon>Agaricales</taxon>
        <taxon>Tricholomatineae</taxon>
        <taxon>Clitocybaceae</taxon>
        <taxon>Collybia</taxon>
    </lineage>
</organism>
<comment type="cofactor">
    <cofactor evidence="1">
        <name>Fe cation</name>
        <dbReference type="ChEBI" id="CHEBI:24875"/>
    </cofactor>
</comment>
<dbReference type="EMBL" id="MU150231">
    <property type="protein sequence ID" value="KAF9469082.1"/>
    <property type="molecule type" value="Genomic_DNA"/>
</dbReference>
<dbReference type="OrthoDB" id="10248373at2759"/>
<comment type="similarity">
    <text evidence="2">Belongs to the ribonucleoside diphosphate reductase small chain family.</text>
</comment>
<keyword evidence="4" id="KW-0479">Metal-binding</keyword>
<name>A0A9P5YFM8_9AGAR</name>
<dbReference type="PROSITE" id="PS00368">
    <property type="entry name" value="RIBORED_SMALL"/>
    <property type="match status" value="1"/>
</dbReference>
<dbReference type="GO" id="GO:0009263">
    <property type="term" value="P:deoxyribonucleotide biosynthetic process"/>
    <property type="evidence" value="ECO:0007669"/>
    <property type="project" value="UniProtKB-KW"/>
</dbReference>
<evidence type="ECO:0000256" key="3">
    <source>
        <dbReference type="ARBA" id="ARBA00012274"/>
    </source>
</evidence>
<dbReference type="InterPro" id="IPR000358">
    <property type="entry name" value="RNR_small_fam"/>
</dbReference>
<keyword evidence="7" id="KW-0215">Deoxyribonucleotide synthesis</keyword>
<reference evidence="9" key="1">
    <citation type="submission" date="2020-11" db="EMBL/GenBank/DDBJ databases">
        <authorList>
            <consortium name="DOE Joint Genome Institute"/>
            <person name="Ahrendt S."/>
            <person name="Riley R."/>
            <person name="Andreopoulos W."/>
            <person name="Labutti K."/>
            <person name="Pangilinan J."/>
            <person name="Ruiz-Duenas F.J."/>
            <person name="Barrasa J.M."/>
            <person name="Sanchez-Garcia M."/>
            <person name="Camarero S."/>
            <person name="Miyauchi S."/>
            <person name="Serrano A."/>
            <person name="Linde D."/>
            <person name="Babiker R."/>
            <person name="Drula E."/>
            <person name="Ayuso-Fernandez I."/>
            <person name="Pacheco R."/>
            <person name="Padilla G."/>
            <person name="Ferreira P."/>
            <person name="Barriuso J."/>
            <person name="Kellner H."/>
            <person name="Castanera R."/>
            <person name="Alfaro M."/>
            <person name="Ramirez L."/>
            <person name="Pisabarro A.G."/>
            <person name="Kuo A."/>
            <person name="Tritt A."/>
            <person name="Lipzen A."/>
            <person name="He G."/>
            <person name="Yan M."/>
            <person name="Ng V."/>
            <person name="Cullen D."/>
            <person name="Martin F."/>
            <person name="Rosso M.-N."/>
            <person name="Henrissat B."/>
            <person name="Hibbett D."/>
            <person name="Martinez A.T."/>
            <person name="Grigoriev I.V."/>
        </authorList>
    </citation>
    <scope>NUCLEOTIDE SEQUENCE</scope>
    <source>
        <strain evidence="9">CBS 247.69</strain>
    </source>
</reference>
<evidence type="ECO:0000256" key="4">
    <source>
        <dbReference type="ARBA" id="ARBA00022723"/>
    </source>
</evidence>
<evidence type="ECO:0000256" key="5">
    <source>
        <dbReference type="ARBA" id="ARBA00023002"/>
    </source>
</evidence>
<dbReference type="SUPFAM" id="SSF47240">
    <property type="entry name" value="Ferritin-like"/>
    <property type="match status" value="1"/>
</dbReference>
<dbReference type="Proteomes" id="UP000807353">
    <property type="component" value="Unassembled WGS sequence"/>
</dbReference>
<keyword evidence="5" id="KW-0560">Oxidoreductase</keyword>
<evidence type="ECO:0000313" key="10">
    <source>
        <dbReference type="Proteomes" id="UP000807353"/>
    </source>
</evidence>
<sequence length="428" mass="48746">MATLSTRPASPGMTPSKKAAAAIAAFSLDTPTKSHKAVFDDERLPESPGSLEDDEDDVLLREEAELEELRRKFVGDIDLPESEEPLLKESRRRFVLFPIQYHEIWQMYKKAEASFWTAEEMDLSKDIHDWTNRLNDNERHFISHVLAFFAASDGIVNENLLERFSNEVQVAEARCFYGFQIMMENIHSEAYSLLIDTYIKDAAEREYLFDAIETIPCIKRKAEWALKWISDKSSTFGERLVAFAAVEGIFFSGSFASIFWMKKRGLMPGLTFSNELISRDEGMHTDFACLLFSHLKRRPHPDTVKAIITQAVVIEQEFLTDALPVKLIGMNADLMCQYIEFVADRLLVALGNDKVYNSTNPFDFMDMISLQGKTNFFEKRVSDYSKAGINHSGSSEVNTQTSKTLYVCFLPSSKLSNLTLDSVLDEDF</sequence>
<protein>
    <recommendedName>
        <fullName evidence="3">ribonucleoside-diphosphate reductase</fullName>
        <ecNumber evidence="3">1.17.4.1</ecNumber>
    </recommendedName>
</protein>
<dbReference type="PANTHER" id="PTHR23409:SF18">
    <property type="entry name" value="RIBONUCLEOSIDE-DIPHOSPHATE REDUCTASE SUBUNIT M2"/>
    <property type="match status" value="1"/>
</dbReference>
<dbReference type="GO" id="GO:0004748">
    <property type="term" value="F:ribonucleoside-diphosphate reductase activity, thioredoxin disulfide as acceptor"/>
    <property type="evidence" value="ECO:0007669"/>
    <property type="project" value="UniProtKB-EC"/>
</dbReference>
<dbReference type="PANTHER" id="PTHR23409">
    <property type="entry name" value="RIBONUCLEOSIDE-DIPHOSPHATE REDUCTASE SMALL CHAIN"/>
    <property type="match status" value="1"/>
</dbReference>
<dbReference type="InterPro" id="IPR009078">
    <property type="entry name" value="Ferritin-like_SF"/>
</dbReference>
<keyword evidence="6" id="KW-0408">Iron</keyword>
<dbReference type="Pfam" id="PF00268">
    <property type="entry name" value="Ribonuc_red_sm"/>
    <property type="match status" value="1"/>
</dbReference>
<dbReference type="CDD" id="cd01049">
    <property type="entry name" value="RNRR2"/>
    <property type="match status" value="1"/>
</dbReference>
<comment type="caution">
    <text evidence="9">The sequence shown here is derived from an EMBL/GenBank/DDBJ whole genome shotgun (WGS) entry which is preliminary data.</text>
</comment>
<dbReference type="InterPro" id="IPR012348">
    <property type="entry name" value="RNR-like"/>
</dbReference>
<dbReference type="FunFam" id="1.10.620.20:FF:000004">
    <property type="entry name" value="Ribonucleoside-diphosphate reductase subunit M2 B"/>
    <property type="match status" value="1"/>
</dbReference>
<proteinExistence type="inferred from homology"/>
<dbReference type="AlphaFoldDB" id="A0A9P5YFM8"/>
<keyword evidence="10" id="KW-1185">Reference proteome</keyword>
<dbReference type="EC" id="1.17.4.1" evidence="3"/>
<dbReference type="GO" id="GO:0046872">
    <property type="term" value="F:metal ion binding"/>
    <property type="evidence" value="ECO:0007669"/>
    <property type="project" value="UniProtKB-KW"/>
</dbReference>
<dbReference type="Gene3D" id="1.10.620.20">
    <property type="entry name" value="Ribonucleotide Reductase, subunit A"/>
    <property type="match status" value="1"/>
</dbReference>
<evidence type="ECO:0000313" key="9">
    <source>
        <dbReference type="EMBL" id="KAF9469082.1"/>
    </source>
</evidence>
<evidence type="ECO:0000256" key="8">
    <source>
        <dbReference type="SAM" id="MobiDB-lite"/>
    </source>
</evidence>
<evidence type="ECO:0000256" key="7">
    <source>
        <dbReference type="ARBA" id="ARBA00023116"/>
    </source>
</evidence>
<evidence type="ECO:0000256" key="6">
    <source>
        <dbReference type="ARBA" id="ARBA00023004"/>
    </source>
</evidence>